<evidence type="ECO:0000256" key="4">
    <source>
        <dbReference type="ARBA" id="ARBA00022692"/>
    </source>
</evidence>
<evidence type="ECO:0000256" key="6">
    <source>
        <dbReference type="ARBA" id="ARBA00022737"/>
    </source>
</evidence>
<feature type="region of interest" description="Disordered" evidence="12">
    <location>
        <begin position="216"/>
        <end position="237"/>
    </location>
</feature>
<feature type="compositionally biased region" description="Low complexity" evidence="12">
    <location>
        <begin position="581"/>
        <end position="607"/>
    </location>
</feature>
<feature type="region of interest" description="Disordered" evidence="12">
    <location>
        <begin position="82"/>
        <end position="106"/>
    </location>
</feature>
<proteinExistence type="predicted"/>
<dbReference type="SUPFAM" id="SSF52058">
    <property type="entry name" value="L domain-like"/>
    <property type="match status" value="1"/>
</dbReference>
<evidence type="ECO:0000256" key="1">
    <source>
        <dbReference type="ARBA" id="ARBA00004236"/>
    </source>
</evidence>
<keyword evidence="7 13" id="KW-1133">Transmembrane helix</keyword>
<keyword evidence="5" id="KW-0732">Signal</keyword>
<evidence type="ECO:0000256" key="5">
    <source>
        <dbReference type="ARBA" id="ARBA00022729"/>
    </source>
</evidence>
<dbReference type="FunFam" id="3.80.10.10:FF:000299">
    <property type="entry name" value="Piriformospora indica-insensitive protein 2"/>
    <property type="match status" value="1"/>
</dbReference>
<keyword evidence="8 13" id="KW-0472">Membrane</keyword>
<feature type="compositionally biased region" description="Basic and acidic residues" evidence="12">
    <location>
        <begin position="354"/>
        <end position="367"/>
    </location>
</feature>
<dbReference type="PANTHER" id="PTHR48052">
    <property type="entry name" value="UNNAMED PRODUCT"/>
    <property type="match status" value="1"/>
</dbReference>
<evidence type="ECO:0000256" key="12">
    <source>
        <dbReference type="SAM" id="MobiDB-lite"/>
    </source>
</evidence>
<accession>A0A9N8HZ16</accession>
<keyword evidence="9" id="KW-0675">Receptor</keyword>
<evidence type="ECO:0000313" key="14">
    <source>
        <dbReference type="EMBL" id="CAB9528088.1"/>
    </source>
</evidence>
<evidence type="ECO:0000256" key="8">
    <source>
        <dbReference type="ARBA" id="ARBA00023136"/>
    </source>
</evidence>
<gene>
    <name evidence="14" type="ORF">SEMRO_2145_G316380.1</name>
</gene>
<feature type="region of interest" description="Disordered" evidence="12">
    <location>
        <begin position="337"/>
        <end position="433"/>
    </location>
</feature>
<dbReference type="GO" id="GO:0012505">
    <property type="term" value="C:endomembrane system"/>
    <property type="evidence" value="ECO:0007669"/>
    <property type="project" value="UniProtKB-SubCell"/>
</dbReference>
<feature type="region of interest" description="Disordered" evidence="12">
    <location>
        <begin position="258"/>
        <end position="284"/>
    </location>
</feature>
<keyword evidence="2" id="KW-1003">Cell membrane</keyword>
<dbReference type="GO" id="GO:0005886">
    <property type="term" value="C:plasma membrane"/>
    <property type="evidence" value="ECO:0007669"/>
    <property type="project" value="UniProtKB-SubCell"/>
</dbReference>
<dbReference type="Pfam" id="PF00560">
    <property type="entry name" value="LRR_1"/>
    <property type="match status" value="1"/>
</dbReference>
<keyword evidence="4 13" id="KW-0812">Transmembrane</keyword>
<evidence type="ECO:0000256" key="13">
    <source>
        <dbReference type="SAM" id="Phobius"/>
    </source>
</evidence>
<keyword evidence="10" id="KW-0325">Glycoprotein</keyword>
<evidence type="ECO:0000256" key="3">
    <source>
        <dbReference type="ARBA" id="ARBA00022614"/>
    </source>
</evidence>
<evidence type="ECO:0000256" key="7">
    <source>
        <dbReference type="ARBA" id="ARBA00022989"/>
    </source>
</evidence>
<name>A0A9N8HZ16_9STRA</name>
<feature type="compositionally biased region" description="Basic residues" evidence="12">
    <location>
        <begin position="260"/>
        <end position="270"/>
    </location>
</feature>
<dbReference type="InterPro" id="IPR032675">
    <property type="entry name" value="LRR_dom_sf"/>
</dbReference>
<keyword evidence="6" id="KW-0677">Repeat</keyword>
<dbReference type="InterPro" id="IPR001611">
    <property type="entry name" value="Leu-rich_rpt"/>
</dbReference>
<evidence type="ECO:0000256" key="11">
    <source>
        <dbReference type="ARBA" id="ARBA00037847"/>
    </source>
</evidence>
<dbReference type="PANTHER" id="PTHR48052:SF8">
    <property type="entry name" value="LRR RECEPTOR-LIKE SERINE_THREONINE-PROTEIN KINASE FLS2"/>
    <property type="match status" value="1"/>
</dbReference>
<dbReference type="AlphaFoldDB" id="A0A9N8HZ16"/>
<feature type="transmembrane region" description="Helical" evidence="13">
    <location>
        <begin position="665"/>
        <end position="686"/>
    </location>
</feature>
<feature type="compositionally biased region" description="Basic residues" evidence="12">
    <location>
        <begin position="92"/>
        <end position="106"/>
    </location>
</feature>
<evidence type="ECO:0000313" key="15">
    <source>
        <dbReference type="Proteomes" id="UP001153069"/>
    </source>
</evidence>
<feature type="compositionally biased region" description="Polar residues" evidence="12">
    <location>
        <begin position="558"/>
        <end position="575"/>
    </location>
</feature>
<comment type="caution">
    <text evidence="14">The sequence shown here is derived from an EMBL/GenBank/DDBJ whole genome shotgun (WGS) entry which is preliminary data.</text>
</comment>
<protein>
    <submittedName>
        <fullName evidence="14">Leucine Rich Repeat</fullName>
    </submittedName>
</protein>
<dbReference type="EMBL" id="CAICTM010002143">
    <property type="protein sequence ID" value="CAB9528088.1"/>
    <property type="molecule type" value="Genomic_DNA"/>
</dbReference>
<sequence length="926" mass="102561">MATTVEDLPIPPNLRGTMITHHNEDHGVTNTQGISSQSATALCLVPQRRKRRTSTSARPVAAEAVQAASEPTLLVATGADDHEQEDKIGIQSKRRSIKRKSPKRGLKNRRGFKIRGSIEDCVCTSGTDAVSTHARRQSYQEIEGDILAVHRDDIQQAAAAWKEPDSLCDSNHQVSIQQHERRVVENTANPTLDPTDPIEISSKCIDGTLVSLRKDEKELSSRMDTSSSSHQAMPKNRRRSIELQNVKALAKSLDEEERQLKRHAMRRKSQHDKEMHASSQEDVDIVIPPTEASQEDLDIAIPPTEASQEGTCIVLTPTEYVDDGAHARLSSSEFMSWDGFDNERQPQENPRASGDGRRRSSRREFPTEKFGSSTSTRRRSSDTETRRNRLSTSRTERKRKGLDRRGPLGNTANISPVNAIESSEKKHRRRSSQAFLAQKFGSTAAVSLDDNPAADFEDLESNEDISFSDDEGDNPVRERPAINGSAILVEASLVDDSTEGGDEDQENPAGDIIVADVLKIERTPNSRTTRRRFWIGLIVVFLSLVAIVSGVCMNGACSSSGSNADTMPAANTNTDSPSPQPSTTSPSFRPSITPSTSPSMSPSMSPTFSYDEKDRYLMSILPDYTLETLQSNSDDPKLPQRLAINWVVENAVFEAREDDWGDWRLLQIFALVCFYYAMGGGEIWYAREQDMYLKLDERTTECIWGRQNKFEEFRNGCEGDRFTRLFLYGGEYYEGVSKTYAEYLPMEVALLPGLEKLSILDFYLDVPLSNLLPSTLGSMRNLEEVGWTNNLLHGPIPENTFDLLRRVSYLSLANNRLTGTIPSSVGRLRNVVNLELEGNLLVGRIPSEIGLLTTLNYLDIGGNAFTGMLPSEVGMLMGLKELRMGENAMAGTLPTGLCSLRSLTKLEVDCSAVACPDACSVCTCNS</sequence>
<dbReference type="Proteomes" id="UP001153069">
    <property type="component" value="Unassembled WGS sequence"/>
</dbReference>
<reference evidence="14" key="1">
    <citation type="submission" date="2020-06" db="EMBL/GenBank/DDBJ databases">
        <authorList>
            <consortium name="Plant Systems Biology data submission"/>
        </authorList>
    </citation>
    <scope>NUCLEOTIDE SEQUENCE</scope>
    <source>
        <strain evidence="14">D6</strain>
    </source>
</reference>
<evidence type="ECO:0000256" key="10">
    <source>
        <dbReference type="ARBA" id="ARBA00023180"/>
    </source>
</evidence>
<organism evidence="14 15">
    <name type="scientific">Seminavis robusta</name>
    <dbReference type="NCBI Taxonomy" id="568900"/>
    <lineage>
        <taxon>Eukaryota</taxon>
        <taxon>Sar</taxon>
        <taxon>Stramenopiles</taxon>
        <taxon>Ochrophyta</taxon>
        <taxon>Bacillariophyta</taxon>
        <taxon>Bacillariophyceae</taxon>
        <taxon>Bacillariophycidae</taxon>
        <taxon>Naviculales</taxon>
        <taxon>Naviculaceae</taxon>
        <taxon>Seminavis</taxon>
    </lineage>
</organism>
<feature type="compositionally biased region" description="Polar residues" evidence="12">
    <location>
        <begin position="222"/>
        <end position="231"/>
    </location>
</feature>
<evidence type="ECO:0000256" key="9">
    <source>
        <dbReference type="ARBA" id="ARBA00023170"/>
    </source>
</evidence>
<feature type="transmembrane region" description="Helical" evidence="13">
    <location>
        <begin position="533"/>
        <end position="553"/>
    </location>
</feature>
<feature type="region of interest" description="Disordered" evidence="12">
    <location>
        <begin position="558"/>
        <end position="607"/>
    </location>
</feature>
<evidence type="ECO:0000256" key="2">
    <source>
        <dbReference type="ARBA" id="ARBA00022475"/>
    </source>
</evidence>
<keyword evidence="3" id="KW-0433">Leucine-rich repeat</keyword>
<dbReference type="Gene3D" id="3.80.10.10">
    <property type="entry name" value="Ribonuclease Inhibitor"/>
    <property type="match status" value="1"/>
</dbReference>
<keyword evidence="15" id="KW-1185">Reference proteome</keyword>
<comment type="subcellular location">
    <subcellularLocation>
        <location evidence="1">Cell membrane</location>
    </subcellularLocation>
    <subcellularLocation>
        <location evidence="11">Endomembrane system</location>
        <topology evidence="11">Single-pass membrane protein</topology>
    </subcellularLocation>
</comment>